<keyword evidence="1" id="KW-0805">Transcription regulation</keyword>
<evidence type="ECO:0000256" key="1">
    <source>
        <dbReference type="ARBA" id="ARBA00023015"/>
    </source>
</evidence>
<keyword evidence="2" id="KW-0238">DNA-binding</keyword>
<dbReference type="InterPro" id="IPR046335">
    <property type="entry name" value="LacI/GalR-like_sensor"/>
</dbReference>
<dbReference type="Gene3D" id="1.10.260.40">
    <property type="entry name" value="lambda repressor-like DNA-binding domains"/>
    <property type="match status" value="1"/>
</dbReference>
<dbReference type="PROSITE" id="PS00356">
    <property type="entry name" value="HTH_LACI_1"/>
    <property type="match status" value="1"/>
</dbReference>
<sequence>MSDTADRGKMAGANDRHSVRRPSIDDVAKLAGVSRQTVSNVLNGRKDYFSTQTQTRVVAAMEALSYKPNRAAQTLRSRRSMQIGYHMSGEELETVKGFTLSFLQALIKAAARRGYQILVFTHTDEDPLSVFTELTTRGNIDALIISESQVDDPRVRLLARGTLPFVSFGRLAPGLPQQWVDIDNAHGMAMLMDYLVAKAYGRFAYVGAEGDEYWKRERLHGFRRGLDRHGLKVRDDDVFEGSGDAIRDHVRRMLSRRQRPDAIVTSSDSIAAVVVNIGHSLGLRAGRDIAVTGFDGGAMGLITEPTITSVRIPLEKVAGELIDRCQAEIDAGPTGRPGVLVPTEIFQGGSA</sequence>
<comment type="caution">
    <text evidence="6">The sequence shown here is derived from an EMBL/GenBank/DDBJ whole genome shotgun (WGS) entry which is preliminary data.</text>
</comment>
<dbReference type="GO" id="GO:0003700">
    <property type="term" value="F:DNA-binding transcription factor activity"/>
    <property type="evidence" value="ECO:0007669"/>
    <property type="project" value="TreeGrafter"/>
</dbReference>
<evidence type="ECO:0000256" key="2">
    <source>
        <dbReference type="ARBA" id="ARBA00023125"/>
    </source>
</evidence>
<feature type="region of interest" description="Disordered" evidence="4">
    <location>
        <begin position="1"/>
        <end position="21"/>
    </location>
</feature>
<keyword evidence="7" id="KW-1185">Reference proteome</keyword>
<protein>
    <submittedName>
        <fullName evidence="6">LacI family transcriptional regulator</fullName>
    </submittedName>
</protein>
<dbReference type="PROSITE" id="PS50932">
    <property type="entry name" value="HTH_LACI_2"/>
    <property type="match status" value="1"/>
</dbReference>
<gene>
    <name evidence="6" type="ORF">F5972_14765</name>
</gene>
<name>A0A5J5K440_9ACTN</name>
<dbReference type="Pfam" id="PF00356">
    <property type="entry name" value="LacI"/>
    <property type="match status" value="1"/>
</dbReference>
<dbReference type="GO" id="GO:0000976">
    <property type="term" value="F:transcription cis-regulatory region binding"/>
    <property type="evidence" value="ECO:0007669"/>
    <property type="project" value="TreeGrafter"/>
</dbReference>
<dbReference type="SUPFAM" id="SSF53822">
    <property type="entry name" value="Periplasmic binding protein-like I"/>
    <property type="match status" value="1"/>
</dbReference>
<keyword evidence="3" id="KW-0804">Transcription</keyword>
<evidence type="ECO:0000313" key="6">
    <source>
        <dbReference type="EMBL" id="KAA9378161.1"/>
    </source>
</evidence>
<dbReference type="CDD" id="cd01392">
    <property type="entry name" value="HTH_LacI"/>
    <property type="match status" value="1"/>
</dbReference>
<dbReference type="InterPro" id="IPR000843">
    <property type="entry name" value="HTH_LacI"/>
</dbReference>
<dbReference type="Proteomes" id="UP000327011">
    <property type="component" value="Unassembled WGS sequence"/>
</dbReference>
<reference evidence="6 7" key="1">
    <citation type="submission" date="2019-09" db="EMBL/GenBank/DDBJ databases">
        <title>Screening of Novel Bioactive Compounds from Soil-Associated.</title>
        <authorList>
            <person name="Gong X."/>
        </authorList>
    </citation>
    <scope>NUCLEOTIDE SEQUENCE [LARGE SCALE GENOMIC DNA]</scope>
    <source>
        <strain evidence="6 7">Gxj-6</strain>
    </source>
</reference>
<dbReference type="SMART" id="SM00354">
    <property type="entry name" value="HTH_LACI"/>
    <property type="match status" value="1"/>
</dbReference>
<dbReference type="AlphaFoldDB" id="A0A5J5K440"/>
<evidence type="ECO:0000256" key="4">
    <source>
        <dbReference type="SAM" id="MobiDB-lite"/>
    </source>
</evidence>
<evidence type="ECO:0000259" key="5">
    <source>
        <dbReference type="PROSITE" id="PS50932"/>
    </source>
</evidence>
<proteinExistence type="predicted"/>
<dbReference type="InterPro" id="IPR010982">
    <property type="entry name" value="Lambda_DNA-bd_dom_sf"/>
</dbReference>
<evidence type="ECO:0000313" key="7">
    <source>
        <dbReference type="Proteomes" id="UP000327011"/>
    </source>
</evidence>
<dbReference type="PANTHER" id="PTHR30146">
    <property type="entry name" value="LACI-RELATED TRANSCRIPTIONAL REPRESSOR"/>
    <property type="match status" value="1"/>
</dbReference>
<organism evidence="6 7">
    <name type="scientific">Microbispora cellulosiformans</name>
    <dbReference type="NCBI Taxonomy" id="2614688"/>
    <lineage>
        <taxon>Bacteria</taxon>
        <taxon>Bacillati</taxon>
        <taxon>Actinomycetota</taxon>
        <taxon>Actinomycetes</taxon>
        <taxon>Streptosporangiales</taxon>
        <taxon>Streptosporangiaceae</taxon>
        <taxon>Microbispora</taxon>
    </lineage>
</organism>
<feature type="domain" description="HTH lacI-type" evidence="5">
    <location>
        <begin position="22"/>
        <end position="77"/>
    </location>
</feature>
<evidence type="ECO:0000256" key="3">
    <source>
        <dbReference type="ARBA" id="ARBA00023163"/>
    </source>
</evidence>
<dbReference type="Pfam" id="PF13377">
    <property type="entry name" value="Peripla_BP_3"/>
    <property type="match status" value="1"/>
</dbReference>
<accession>A0A5J5K440</accession>
<dbReference type="PANTHER" id="PTHR30146:SF109">
    <property type="entry name" value="HTH-TYPE TRANSCRIPTIONAL REGULATOR GALS"/>
    <property type="match status" value="1"/>
</dbReference>
<dbReference type="InterPro" id="IPR028082">
    <property type="entry name" value="Peripla_BP_I"/>
</dbReference>
<dbReference type="Gene3D" id="3.40.50.2300">
    <property type="match status" value="2"/>
</dbReference>
<dbReference type="RefSeq" id="WP_150934074.1">
    <property type="nucleotide sequence ID" value="NZ_VYTZ01000005.1"/>
</dbReference>
<dbReference type="SUPFAM" id="SSF47413">
    <property type="entry name" value="lambda repressor-like DNA-binding domains"/>
    <property type="match status" value="1"/>
</dbReference>
<dbReference type="EMBL" id="VYTZ01000005">
    <property type="protein sequence ID" value="KAA9378161.1"/>
    <property type="molecule type" value="Genomic_DNA"/>
</dbReference>